<dbReference type="InterPro" id="IPR036397">
    <property type="entry name" value="RNaseH_sf"/>
</dbReference>
<evidence type="ECO:0000256" key="2">
    <source>
        <dbReference type="ARBA" id="ARBA00006357"/>
    </source>
</evidence>
<dbReference type="Gene3D" id="1.10.720.30">
    <property type="entry name" value="SAP domain"/>
    <property type="match status" value="1"/>
</dbReference>
<dbReference type="InterPro" id="IPR034922">
    <property type="entry name" value="REX1-like_exo"/>
</dbReference>
<evidence type="ECO:0000256" key="4">
    <source>
        <dbReference type="ARBA" id="ARBA00022801"/>
    </source>
</evidence>
<feature type="compositionally biased region" description="Basic residues" evidence="7">
    <location>
        <begin position="572"/>
        <end position="585"/>
    </location>
</feature>
<feature type="region of interest" description="Disordered" evidence="7">
    <location>
        <begin position="504"/>
        <end position="531"/>
    </location>
</feature>
<dbReference type="InterPro" id="IPR035979">
    <property type="entry name" value="RBD_domain_sf"/>
</dbReference>
<dbReference type="GeneID" id="8243072"/>
<keyword evidence="4" id="KW-0378">Hydrolase</keyword>
<dbReference type="Pfam" id="PF00929">
    <property type="entry name" value="RNase_T"/>
    <property type="match status" value="1"/>
</dbReference>
<feature type="domain" description="SAP" evidence="8">
    <location>
        <begin position="468"/>
        <end position="502"/>
    </location>
</feature>
<feature type="region of interest" description="Disordered" evidence="7">
    <location>
        <begin position="543"/>
        <end position="595"/>
    </location>
</feature>
<dbReference type="Proteomes" id="UP000002009">
    <property type="component" value="Chromosome 4"/>
</dbReference>
<evidence type="ECO:0000256" key="7">
    <source>
        <dbReference type="SAM" id="MobiDB-lite"/>
    </source>
</evidence>
<dbReference type="InterPro" id="IPR036361">
    <property type="entry name" value="SAP_dom_sf"/>
</dbReference>
<evidence type="ECO:0000256" key="1">
    <source>
        <dbReference type="ARBA" id="ARBA00004123"/>
    </source>
</evidence>
<dbReference type="InterPro" id="IPR003034">
    <property type="entry name" value="SAP_dom"/>
</dbReference>
<dbReference type="KEGG" id="mis:MICPUN_57902"/>
<dbReference type="FunCoup" id="C1E442">
    <property type="interactions" value="936"/>
</dbReference>
<dbReference type="Pfam" id="PF02037">
    <property type="entry name" value="SAP"/>
    <property type="match status" value="1"/>
</dbReference>
<dbReference type="GO" id="GO:0005634">
    <property type="term" value="C:nucleus"/>
    <property type="evidence" value="ECO:0007669"/>
    <property type="project" value="UniProtKB-SubCell"/>
</dbReference>
<dbReference type="OMA" id="YPIDYSF"/>
<dbReference type="Gene3D" id="3.30.70.330">
    <property type="match status" value="1"/>
</dbReference>
<dbReference type="PANTHER" id="PTHR12801:SF115">
    <property type="entry name" value="FI18136P1-RELATED"/>
    <property type="match status" value="1"/>
</dbReference>
<dbReference type="InterPro" id="IPR012677">
    <property type="entry name" value="Nucleotide-bd_a/b_plait_sf"/>
</dbReference>
<evidence type="ECO:0000256" key="5">
    <source>
        <dbReference type="ARBA" id="ARBA00022839"/>
    </source>
</evidence>
<accession>C1E442</accession>
<dbReference type="PANTHER" id="PTHR12801">
    <property type="entry name" value="RNA EXONUCLEASE REXO1 / RECO3 FAMILY MEMBER-RELATED"/>
    <property type="match status" value="1"/>
</dbReference>
<dbReference type="SUPFAM" id="SSF68906">
    <property type="entry name" value="SAP domain"/>
    <property type="match status" value="1"/>
</dbReference>
<evidence type="ECO:0000313" key="10">
    <source>
        <dbReference type="Proteomes" id="UP000002009"/>
    </source>
</evidence>
<dbReference type="AlphaFoldDB" id="C1E442"/>
<dbReference type="EMBL" id="CP001325">
    <property type="protein sequence ID" value="ACO63045.1"/>
    <property type="molecule type" value="Genomic_DNA"/>
</dbReference>
<comment type="subcellular location">
    <subcellularLocation>
        <location evidence="1">Nucleus</location>
    </subcellularLocation>
</comment>
<evidence type="ECO:0000256" key="6">
    <source>
        <dbReference type="ARBA" id="ARBA00023242"/>
    </source>
</evidence>
<evidence type="ECO:0000259" key="8">
    <source>
        <dbReference type="PROSITE" id="PS50800"/>
    </source>
</evidence>
<dbReference type="Gene3D" id="3.30.420.10">
    <property type="entry name" value="Ribonuclease H-like superfamily/Ribonuclease H"/>
    <property type="match status" value="1"/>
</dbReference>
<protein>
    <recommendedName>
        <fullName evidence="8">SAP domain-containing protein</fullName>
    </recommendedName>
</protein>
<feature type="compositionally biased region" description="Basic and acidic residues" evidence="7">
    <location>
        <begin position="543"/>
        <end position="556"/>
    </location>
</feature>
<dbReference type="STRING" id="296587.C1E442"/>
<dbReference type="OrthoDB" id="16516at2759"/>
<gene>
    <name evidence="9" type="ORF">MICPUN_57902</name>
</gene>
<comment type="similarity">
    <text evidence="2">Belongs to the REXO1/REXO3 family.</text>
</comment>
<dbReference type="eggNOG" id="KOG2248">
    <property type="taxonomic scope" value="Eukaryota"/>
</dbReference>
<dbReference type="PROSITE" id="PS50800">
    <property type="entry name" value="SAP"/>
    <property type="match status" value="1"/>
</dbReference>
<keyword evidence="5" id="KW-0269">Exonuclease</keyword>
<organism evidence="9 10">
    <name type="scientific">Micromonas commoda (strain RCC299 / NOUM17 / CCMP2709)</name>
    <name type="common">Picoplanktonic green alga</name>
    <dbReference type="NCBI Taxonomy" id="296587"/>
    <lineage>
        <taxon>Eukaryota</taxon>
        <taxon>Viridiplantae</taxon>
        <taxon>Chlorophyta</taxon>
        <taxon>Mamiellophyceae</taxon>
        <taxon>Mamiellales</taxon>
        <taxon>Mamiellaceae</taxon>
        <taxon>Micromonas</taxon>
    </lineage>
</organism>
<reference evidence="9 10" key="1">
    <citation type="journal article" date="2009" name="Science">
        <title>Green evolution and dynamic adaptations revealed by genomes of the marine picoeukaryotes Micromonas.</title>
        <authorList>
            <person name="Worden A.Z."/>
            <person name="Lee J.H."/>
            <person name="Mock T."/>
            <person name="Rouze P."/>
            <person name="Simmons M.P."/>
            <person name="Aerts A.L."/>
            <person name="Allen A.E."/>
            <person name="Cuvelier M.L."/>
            <person name="Derelle E."/>
            <person name="Everett M.V."/>
            <person name="Foulon E."/>
            <person name="Grimwood J."/>
            <person name="Gundlach H."/>
            <person name="Henrissat B."/>
            <person name="Napoli C."/>
            <person name="McDonald S.M."/>
            <person name="Parker M.S."/>
            <person name="Rombauts S."/>
            <person name="Salamov A."/>
            <person name="Von Dassow P."/>
            <person name="Badger J.H."/>
            <person name="Coutinho P.M."/>
            <person name="Demir E."/>
            <person name="Dubchak I."/>
            <person name="Gentemann C."/>
            <person name="Eikrem W."/>
            <person name="Gready J.E."/>
            <person name="John U."/>
            <person name="Lanier W."/>
            <person name="Lindquist E.A."/>
            <person name="Lucas S."/>
            <person name="Mayer K.F."/>
            <person name="Moreau H."/>
            <person name="Not F."/>
            <person name="Otillar R."/>
            <person name="Panaud O."/>
            <person name="Pangilinan J."/>
            <person name="Paulsen I."/>
            <person name="Piegu B."/>
            <person name="Poliakov A."/>
            <person name="Robbens S."/>
            <person name="Schmutz J."/>
            <person name="Toulza E."/>
            <person name="Wyss T."/>
            <person name="Zelensky A."/>
            <person name="Zhou K."/>
            <person name="Armbrust E.V."/>
            <person name="Bhattacharya D."/>
            <person name="Goodenough U.W."/>
            <person name="Van de Peer Y."/>
            <person name="Grigoriev I.V."/>
        </authorList>
    </citation>
    <scope>NUCLEOTIDE SEQUENCE [LARGE SCALE GENOMIC DNA]</scope>
    <source>
        <strain evidence="10">RCC299 / NOUM17</strain>
    </source>
</reference>
<proteinExistence type="inferred from homology"/>
<dbReference type="InterPro" id="IPR047021">
    <property type="entry name" value="REXO1/3/4-like"/>
</dbReference>
<dbReference type="GO" id="GO:0005737">
    <property type="term" value="C:cytoplasm"/>
    <property type="evidence" value="ECO:0007669"/>
    <property type="project" value="UniProtKB-ARBA"/>
</dbReference>
<sequence>MGQKREQTIEVEFTEADKECLVRLVKELVAKGAEGDKGDFKAWLKATQKGAMKTKLDPAKHEWSTLSDFVLHLVAGKGEGKWAPVARRHLGWSRWAQRRDEWTRWQNDQNEHERPKTGPWSLVGRTASHANYEEQYAKLPSYNEHWARSKKQRPPRWCQEKGTPPEMLGVDCEMCETDQDPRALVGVSVVNEKGIVLLKTLVKPPGKIVDYKTTITGLTAKDFKGITTTLADVQAKLREFVKPQTILVGHGLVHDLRALKFDHLPVIDTAMLFSYKNLPRSTPGLADLCKRLLDESMRAEGTHDSVEDAKMALELAKWEAKNGPTGELEPPEHKVDPKDLVKLFVHRIPRGTDVDDIKGMFSKVNGTIGVDHVGSIVAVKGKFLGPKTKKDPASKAMTSAYVEFESVEKCNMAFKSLRGANGTDALGLPQKSVKMVVGSEAKKPEKEKKKPTAKPTASNGDSGLPDDLSKMTVVKLKEELKSRGLDLKGLKADLVARLQAAIGTGDGGGFSSPDDDNSDSDAPLASLAPKETMTVMVRKMAAHEGRAIGTKDKSAKDVASPGKRKPVDGEKPKRKVGRPSRRARLAAKGIIEEPK</sequence>
<dbReference type="SMART" id="SM00513">
    <property type="entry name" value="SAP"/>
    <property type="match status" value="1"/>
</dbReference>
<dbReference type="CDD" id="cd00590">
    <property type="entry name" value="RRM_SF"/>
    <property type="match status" value="1"/>
</dbReference>
<dbReference type="SMART" id="SM00479">
    <property type="entry name" value="EXOIII"/>
    <property type="match status" value="1"/>
</dbReference>
<dbReference type="SUPFAM" id="SSF54928">
    <property type="entry name" value="RNA-binding domain, RBD"/>
    <property type="match status" value="1"/>
</dbReference>
<feature type="region of interest" description="Disordered" evidence="7">
    <location>
        <begin position="438"/>
        <end position="467"/>
    </location>
</feature>
<keyword evidence="10" id="KW-1185">Reference proteome</keyword>
<dbReference type="InterPro" id="IPR012337">
    <property type="entry name" value="RNaseH-like_sf"/>
</dbReference>
<dbReference type="GO" id="GO:0004527">
    <property type="term" value="F:exonuclease activity"/>
    <property type="evidence" value="ECO:0007669"/>
    <property type="project" value="UniProtKB-KW"/>
</dbReference>
<evidence type="ECO:0000256" key="3">
    <source>
        <dbReference type="ARBA" id="ARBA00022722"/>
    </source>
</evidence>
<dbReference type="CDD" id="cd06145">
    <property type="entry name" value="REX1_like"/>
    <property type="match status" value="1"/>
</dbReference>
<dbReference type="GO" id="GO:0003676">
    <property type="term" value="F:nucleic acid binding"/>
    <property type="evidence" value="ECO:0007669"/>
    <property type="project" value="InterPro"/>
</dbReference>
<name>C1E442_MICCC</name>
<feature type="compositionally biased region" description="Low complexity" evidence="7">
    <location>
        <begin position="520"/>
        <end position="529"/>
    </location>
</feature>
<dbReference type="SUPFAM" id="SSF53098">
    <property type="entry name" value="Ribonuclease H-like"/>
    <property type="match status" value="1"/>
</dbReference>
<dbReference type="RefSeq" id="XP_002501787.1">
    <property type="nucleotide sequence ID" value="XM_002501741.1"/>
</dbReference>
<keyword evidence="6" id="KW-0539">Nucleus</keyword>
<dbReference type="InParanoid" id="C1E442"/>
<evidence type="ECO:0000313" key="9">
    <source>
        <dbReference type="EMBL" id="ACO63045.1"/>
    </source>
</evidence>
<dbReference type="InterPro" id="IPR013520">
    <property type="entry name" value="Ribonucl_H"/>
</dbReference>
<feature type="compositionally biased region" description="Basic and acidic residues" evidence="7">
    <location>
        <begin position="440"/>
        <end position="450"/>
    </location>
</feature>
<keyword evidence="3" id="KW-0540">Nuclease</keyword>